<reference evidence="1" key="2">
    <citation type="submission" date="2025-05" db="UniProtKB">
        <authorList>
            <consortium name="EnsemblMetazoa"/>
        </authorList>
    </citation>
    <scope>IDENTIFICATION</scope>
    <source>
        <strain evidence="1">Foshan</strain>
    </source>
</reference>
<keyword evidence="2" id="KW-1185">Reference proteome</keyword>
<dbReference type="RefSeq" id="XP_029728371.2">
    <property type="nucleotide sequence ID" value="XM_029872511.2"/>
</dbReference>
<dbReference type="InterPro" id="IPR011047">
    <property type="entry name" value="Quinoprotein_ADH-like_sf"/>
</dbReference>
<dbReference type="SMART" id="SM00320">
    <property type="entry name" value="WD40"/>
    <property type="match status" value="4"/>
</dbReference>
<accession>A0ABM1ZGU9</accession>
<dbReference type="PANTHER" id="PTHR22874:SF1">
    <property type="entry name" value="ACTIVATING MOLECULE IN BECN1-REGULATED AUTOPHAGY PROTEIN 1"/>
    <property type="match status" value="1"/>
</dbReference>
<dbReference type="SUPFAM" id="SSF50998">
    <property type="entry name" value="Quinoprotein alcohol dehydrogenase-like"/>
    <property type="match status" value="1"/>
</dbReference>
<protein>
    <submittedName>
        <fullName evidence="1">Uncharacterized protein</fullName>
    </submittedName>
</protein>
<reference evidence="2" key="1">
    <citation type="journal article" date="2015" name="Proc. Natl. Acad. Sci. U.S.A.">
        <title>Genome sequence of the Asian Tiger mosquito, Aedes albopictus, reveals insights into its biology, genetics, and evolution.</title>
        <authorList>
            <person name="Chen X.G."/>
            <person name="Jiang X."/>
            <person name="Gu J."/>
            <person name="Xu M."/>
            <person name="Wu Y."/>
            <person name="Deng Y."/>
            <person name="Zhang C."/>
            <person name="Bonizzoni M."/>
            <person name="Dermauw W."/>
            <person name="Vontas J."/>
            <person name="Armbruster P."/>
            <person name="Huang X."/>
            <person name="Yang Y."/>
            <person name="Zhang H."/>
            <person name="He W."/>
            <person name="Peng H."/>
            <person name="Liu Y."/>
            <person name="Wu K."/>
            <person name="Chen J."/>
            <person name="Lirakis M."/>
            <person name="Topalis P."/>
            <person name="Van Leeuwen T."/>
            <person name="Hall A.B."/>
            <person name="Jiang X."/>
            <person name="Thorpe C."/>
            <person name="Mueller R.L."/>
            <person name="Sun C."/>
            <person name="Waterhouse R.M."/>
            <person name="Yan G."/>
            <person name="Tu Z.J."/>
            <person name="Fang X."/>
            <person name="James A.A."/>
        </authorList>
    </citation>
    <scope>NUCLEOTIDE SEQUENCE [LARGE SCALE GENOMIC DNA]</scope>
    <source>
        <strain evidence="2">Foshan</strain>
    </source>
</reference>
<evidence type="ECO:0000313" key="2">
    <source>
        <dbReference type="Proteomes" id="UP000069940"/>
    </source>
</evidence>
<dbReference type="GeneID" id="109427912"/>
<sequence>MRRNNINIVTALLNREHAAQKFHPASFRKIALELAEYSLLERLRNQDLCQPLDDLSNETESVFNVEQSHNGCYAATVQTNKSVNIFEVSSMKKTAEYHTNERSVWTLAFHPSNPAIIAFGTLGGKVFVYVDGKESAWLEEPEPIASLCFHPIDNYLVLASGNEVTFWDWSNNSIMSTGTTYNDSKCRFLRITSSSMLVTGISQTLLFSSASIGKNLTSVEPQYLMASFLRTVNYMLDCLEHGCTIGNSFNAEFKKQFYLWNHLLKVIIDKTKELRCFVSIKTDAECTKSYLNKTLVILNRRIDSILETVERSVFRLLPDSGGSVEHEYIEQFCRLPMLYFEQVCSSYVEQMYSGYIRYVFDLTLVKNILYKIFKLYFDYGHKLPFEEWLKLEYHIDSCIISRNAPHKNQFILQAWDLRDFRETSAAPDFKEDWKNIISICSINNDSNVSISQCEQFIASVHSKAVHEMEVRSLCPANFGECVFVFRFTANFVSLSFSPSGKYIVIGLRCKKRLKFAYILDKDTRWKIGVDFRYDLNGCESRDADTSLPNDRVGLKLCMPKESLNYKEINCIKWATLPGYGFFIGLKSKFIQICR</sequence>
<dbReference type="PANTHER" id="PTHR22874">
    <property type="entry name" value="ACTIVATING MOLECULE IN BECN1-REGULATED AUTOPHAGY PROTEIN 1"/>
    <property type="match status" value="1"/>
</dbReference>
<dbReference type="InterPro" id="IPR015943">
    <property type="entry name" value="WD40/YVTN_repeat-like_dom_sf"/>
</dbReference>
<dbReference type="InterPro" id="IPR001680">
    <property type="entry name" value="WD40_rpt"/>
</dbReference>
<organism evidence="1 2">
    <name type="scientific">Aedes albopictus</name>
    <name type="common">Asian tiger mosquito</name>
    <name type="synonym">Stegomyia albopicta</name>
    <dbReference type="NCBI Taxonomy" id="7160"/>
    <lineage>
        <taxon>Eukaryota</taxon>
        <taxon>Metazoa</taxon>
        <taxon>Ecdysozoa</taxon>
        <taxon>Arthropoda</taxon>
        <taxon>Hexapoda</taxon>
        <taxon>Insecta</taxon>
        <taxon>Pterygota</taxon>
        <taxon>Neoptera</taxon>
        <taxon>Endopterygota</taxon>
        <taxon>Diptera</taxon>
        <taxon>Nematocera</taxon>
        <taxon>Culicoidea</taxon>
        <taxon>Culicidae</taxon>
        <taxon>Culicinae</taxon>
        <taxon>Aedini</taxon>
        <taxon>Aedes</taxon>
        <taxon>Stegomyia</taxon>
    </lineage>
</organism>
<dbReference type="Proteomes" id="UP000069940">
    <property type="component" value="Unassembled WGS sequence"/>
</dbReference>
<dbReference type="Gene3D" id="2.130.10.10">
    <property type="entry name" value="YVTN repeat-like/Quinoprotein amine dehydrogenase"/>
    <property type="match status" value="1"/>
</dbReference>
<evidence type="ECO:0000313" key="1">
    <source>
        <dbReference type="EnsemblMetazoa" id="AALFPA23_018340.P26920"/>
    </source>
</evidence>
<proteinExistence type="predicted"/>
<dbReference type="InterPro" id="IPR052596">
    <property type="entry name" value="AMBRA1_autophagy"/>
</dbReference>
<name>A0ABM1ZGU9_AEDAL</name>
<dbReference type="EnsemblMetazoa" id="AALFPA23_018340.R26920">
    <property type="protein sequence ID" value="AALFPA23_018340.P26920"/>
    <property type="gene ID" value="AALFPA23_018340"/>
</dbReference>